<sequence>MMKSAVLSCALLSAFLPPVSQSGMAMNKPAAQPSTSLTVTGLSGTSKTLSPADFKALPHVTVNVHNVHTNKDESYSGVAVKDLLAMVAPAKGEGPKVSGNMTLIIAGATDGFQVAITLCDTNPDCRNGQSIVADALDGAALTQDGAFKLVLSEDKRPARWARNLQSLTVKAAQ</sequence>
<name>A0A1G7KHG5_9BACT</name>
<dbReference type="InterPro" id="IPR036374">
    <property type="entry name" value="OxRdtase_Mopterin-bd_sf"/>
</dbReference>
<keyword evidence="1" id="KW-0732">Signal</keyword>
<feature type="chain" id="PRO_5009241662" description="Oxidoreductase molybdopterin binding domain-containing protein" evidence="1">
    <location>
        <begin position="26"/>
        <end position="173"/>
    </location>
</feature>
<evidence type="ECO:0000313" key="3">
    <source>
        <dbReference type="Proteomes" id="UP000182427"/>
    </source>
</evidence>
<dbReference type="SUPFAM" id="SSF56524">
    <property type="entry name" value="Oxidoreductase molybdopterin-binding domain"/>
    <property type="match status" value="1"/>
</dbReference>
<accession>A0A1G7KHG5</accession>
<dbReference type="RefSeq" id="WP_083345161.1">
    <property type="nucleotide sequence ID" value="NZ_LT629690.1"/>
</dbReference>
<evidence type="ECO:0000256" key="1">
    <source>
        <dbReference type="SAM" id="SignalP"/>
    </source>
</evidence>
<keyword evidence="3" id="KW-1185">Reference proteome</keyword>
<evidence type="ECO:0000313" key="2">
    <source>
        <dbReference type="EMBL" id="SDF36627.1"/>
    </source>
</evidence>
<proteinExistence type="predicted"/>
<protein>
    <recommendedName>
        <fullName evidence="4">Oxidoreductase molybdopterin binding domain-containing protein</fullName>
    </recommendedName>
</protein>
<organism evidence="2 3">
    <name type="scientific">Terriglobus roseus</name>
    <dbReference type="NCBI Taxonomy" id="392734"/>
    <lineage>
        <taxon>Bacteria</taxon>
        <taxon>Pseudomonadati</taxon>
        <taxon>Acidobacteriota</taxon>
        <taxon>Terriglobia</taxon>
        <taxon>Terriglobales</taxon>
        <taxon>Acidobacteriaceae</taxon>
        <taxon>Terriglobus</taxon>
    </lineage>
</organism>
<reference evidence="2 3" key="1">
    <citation type="submission" date="2016-10" db="EMBL/GenBank/DDBJ databases">
        <authorList>
            <person name="de Groot N.N."/>
        </authorList>
    </citation>
    <scope>NUCLEOTIDE SEQUENCE [LARGE SCALE GENOMIC DNA]</scope>
    <source>
        <strain evidence="2 3">GAS232</strain>
    </source>
</reference>
<gene>
    <name evidence="2" type="ORF">SAMN05444167_2187</name>
</gene>
<dbReference type="OrthoDB" id="129599at2"/>
<dbReference type="AlphaFoldDB" id="A0A1G7KHG5"/>
<evidence type="ECO:0008006" key="4">
    <source>
        <dbReference type="Google" id="ProtNLM"/>
    </source>
</evidence>
<dbReference type="Gene3D" id="3.90.420.10">
    <property type="entry name" value="Oxidoreductase, molybdopterin-binding domain"/>
    <property type="match status" value="1"/>
</dbReference>
<dbReference type="EMBL" id="LT629690">
    <property type="protein sequence ID" value="SDF36627.1"/>
    <property type="molecule type" value="Genomic_DNA"/>
</dbReference>
<feature type="signal peptide" evidence="1">
    <location>
        <begin position="1"/>
        <end position="25"/>
    </location>
</feature>
<dbReference type="Proteomes" id="UP000182427">
    <property type="component" value="Chromosome I"/>
</dbReference>